<feature type="compositionally biased region" description="Low complexity" evidence="1">
    <location>
        <begin position="30"/>
        <end position="41"/>
    </location>
</feature>
<organism evidence="2 3">
    <name type="scientific">Pleuronectes platessa</name>
    <name type="common">European plaice</name>
    <dbReference type="NCBI Taxonomy" id="8262"/>
    <lineage>
        <taxon>Eukaryota</taxon>
        <taxon>Metazoa</taxon>
        <taxon>Chordata</taxon>
        <taxon>Craniata</taxon>
        <taxon>Vertebrata</taxon>
        <taxon>Euteleostomi</taxon>
        <taxon>Actinopterygii</taxon>
        <taxon>Neopterygii</taxon>
        <taxon>Teleostei</taxon>
        <taxon>Neoteleostei</taxon>
        <taxon>Acanthomorphata</taxon>
        <taxon>Carangaria</taxon>
        <taxon>Pleuronectiformes</taxon>
        <taxon>Pleuronectoidei</taxon>
        <taxon>Pleuronectidae</taxon>
        <taxon>Pleuronectes</taxon>
    </lineage>
</organism>
<keyword evidence="3" id="KW-1185">Reference proteome</keyword>
<dbReference type="Proteomes" id="UP001153269">
    <property type="component" value="Unassembled WGS sequence"/>
</dbReference>
<comment type="caution">
    <text evidence="2">The sequence shown here is derived from an EMBL/GenBank/DDBJ whole genome shotgun (WGS) entry which is preliminary data.</text>
</comment>
<feature type="region of interest" description="Disordered" evidence="1">
    <location>
        <begin position="15"/>
        <end position="58"/>
    </location>
</feature>
<accession>A0A9N7YTC6</accession>
<reference evidence="2" key="1">
    <citation type="submission" date="2020-03" db="EMBL/GenBank/DDBJ databases">
        <authorList>
            <person name="Weist P."/>
        </authorList>
    </citation>
    <scope>NUCLEOTIDE SEQUENCE</scope>
</reference>
<gene>
    <name evidence="2" type="ORF">PLEPLA_LOCUS24405</name>
</gene>
<dbReference type="EMBL" id="CADEAL010001890">
    <property type="protein sequence ID" value="CAB1436373.1"/>
    <property type="molecule type" value="Genomic_DNA"/>
</dbReference>
<name>A0A9N7YTC6_PLEPL</name>
<proteinExistence type="predicted"/>
<evidence type="ECO:0000313" key="2">
    <source>
        <dbReference type="EMBL" id="CAB1436373.1"/>
    </source>
</evidence>
<evidence type="ECO:0000256" key="1">
    <source>
        <dbReference type="SAM" id="MobiDB-lite"/>
    </source>
</evidence>
<sequence length="121" mass="13194">MQVISNMVMDGALAGVPSADLTPRPPPSHPSHLTSSSSPLTPGRPPFCRPPQNSDPRLSIILRSPVKNIKQKNDGSSVVMKVSTQLHPNLRKTPSTHDHHGQRISLSLSTKIFHSHDFQVV</sequence>
<dbReference type="AlphaFoldDB" id="A0A9N7YTC6"/>
<evidence type="ECO:0000313" key="3">
    <source>
        <dbReference type="Proteomes" id="UP001153269"/>
    </source>
</evidence>
<protein>
    <submittedName>
        <fullName evidence="2">Uncharacterized protein</fullName>
    </submittedName>
</protein>